<keyword evidence="1" id="KW-0472">Membrane</keyword>
<reference evidence="2" key="2">
    <citation type="submission" date="2015-06" db="UniProtKB">
        <authorList>
            <consortium name="EnsemblMetazoa"/>
        </authorList>
    </citation>
    <scope>IDENTIFICATION</scope>
</reference>
<keyword evidence="3" id="KW-1185">Reference proteome</keyword>
<accession>T1KIK9</accession>
<keyword evidence="1" id="KW-1133">Transmembrane helix</keyword>
<evidence type="ECO:0000313" key="3">
    <source>
        <dbReference type="Proteomes" id="UP000015104"/>
    </source>
</evidence>
<evidence type="ECO:0000313" key="2">
    <source>
        <dbReference type="EnsemblMetazoa" id="tetur12g01740.1"/>
    </source>
</evidence>
<dbReference type="EMBL" id="CAEY01000114">
    <property type="status" value="NOT_ANNOTATED_CDS"/>
    <property type="molecule type" value="Genomic_DNA"/>
</dbReference>
<reference evidence="3" key="1">
    <citation type="submission" date="2011-08" db="EMBL/GenBank/DDBJ databases">
        <authorList>
            <person name="Rombauts S."/>
        </authorList>
    </citation>
    <scope>NUCLEOTIDE SEQUENCE</scope>
    <source>
        <strain evidence="3">London</strain>
    </source>
</reference>
<name>T1KIK9_TETUR</name>
<protein>
    <submittedName>
        <fullName evidence="2">Uncharacterized protein</fullName>
    </submittedName>
</protein>
<evidence type="ECO:0000256" key="1">
    <source>
        <dbReference type="SAM" id="Phobius"/>
    </source>
</evidence>
<dbReference type="HOGENOM" id="CLU_3320626_0_0_1"/>
<dbReference type="EnsemblMetazoa" id="tetur12g01740.1">
    <property type="protein sequence ID" value="tetur12g01740.1"/>
    <property type="gene ID" value="tetur12g01740"/>
</dbReference>
<organism evidence="2 3">
    <name type="scientific">Tetranychus urticae</name>
    <name type="common">Two-spotted spider mite</name>
    <dbReference type="NCBI Taxonomy" id="32264"/>
    <lineage>
        <taxon>Eukaryota</taxon>
        <taxon>Metazoa</taxon>
        <taxon>Ecdysozoa</taxon>
        <taxon>Arthropoda</taxon>
        <taxon>Chelicerata</taxon>
        <taxon>Arachnida</taxon>
        <taxon>Acari</taxon>
        <taxon>Acariformes</taxon>
        <taxon>Trombidiformes</taxon>
        <taxon>Prostigmata</taxon>
        <taxon>Eleutherengona</taxon>
        <taxon>Raphignathae</taxon>
        <taxon>Tetranychoidea</taxon>
        <taxon>Tetranychidae</taxon>
        <taxon>Tetranychus</taxon>
    </lineage>
</organism>
<dbReference type="AlphaFoldDB" id="T1KIK9"/>
<feature type="transmembrane region" description="Helical" evidence="1">
    <location>
        <begin position="6"/>
        <end position="23"/>
    </location>
</feature>
<proteinExistence type="predicted"/>
<sequence>MEIRFSSFDFIIFFINLLIILTSRRSWKRNLLMDHVDEH</sequence>
<keyword evidence="1" id="KW-0812">Transmembrane</keyword>
<dbReference type="Proteomes" id="UP000015104">
    <property type="component" value="Unassembled WGS sequence"/>
</dbReference>